<reference evidence="1 2" key="1">
    <citation type="journal article" date="2013" name="ISME J.">
        <title>A metabolic model for members of the genus Tetrasphaera involved in enhanced biological phosphorus removal.</title>
        <authorList>
            <person name="Kristiansen R."/>
            <person name="Nguyen H.T.T."/>
            <person name="Saunders A.M."/>
            <person name="Nielsen J.L."/>
            <person name="Wimmer R."/>
            <person name="Le V.Q."/>
            <person name="McIlroy S.J."/>
            <person name="Petrovski S."/>
            <person name="Seviour R.J."/>
            <person name="Calteau A."/>
            <person name="Nielsen K.L."/>
            <person name="Nielsen P.H."/>
        </authorList>
    </citation>
    <scope>NUCLEOTIDE SEQUENCE [LARGE SCALE GENOMIC DNA]</scope>
    <source>
        <strain evidence="1 2">Ben110</strain>
    </source>
</reference>
<proteinExistence type="predicted"/>
<gene>
    <name evidence="1" type="ORF">BN11_4660016</name>
</gene>
<protein>
    <submittedName>
        <fullName evidence="1">Uncharacterized protein</fullName>
    </submittedName>
</protein>
<dbReference type="EMBL" id="CAJA01000408">
    <property type="protein sequence ID" value="CCH74658.1"/>
    <property type="molecule type" value="Genomic_DNA"/>
</dbReference>
<dbReference type="Proteomes" id="UP000035763">
    <property type="component" value="Unassembled WGS sequence"/>
</dbReference>
<dbReference type="AlphaFoldDB" id="W6JYP8"/>
<evidence type="ECO:0000313" key="2">
    <source>
        <dbReference type="Proteomes" id="UP000035763"/>
    </source>
</evidence>
<organism evidence="1 2">
    <name type="scientific">Nostocoides australiense Ben110</name>
    <dbReference type="NCBI Taxonomy" id="1193182"/>
    <lineage>
        <taxon>Bacteria</taxon>
        <taxon>Bacillati</taxon>
        <taxon>Actinomycetota</taxon>
        <taxon>Actinomycetes</taxon>
        <taxon>Micrococcales</taxon>
        <taxon>Intrasporangiaceae</taxon>
        <taxon>Nostocoides</taxon>
    </lineage>
</organism>
<dbReference type="OrthoDB" id="3514174at2"/>
<comment type="caution">
    <text evidence="1">The sequence shown here is derived from an EMBL/GenBank/DDBJ whole genome shotgun (WGS) entry which is preliminary data.</text>
</comment>
<sequence length="85" mass="9613">MPAGYTQLILYEKRAVAWRGQLLRLSAGHTWRQSGSVIIADAQGAAVRFGTTWPIRFAVHDALELSRQINGAVLLVNRLREVFWH</sequence>
<accession>W6JYP8</accession>
<name>W6JYP8_9MICO</name>
<evidence type="ECO:0000313" key="1">
    <source>
        <dbReference type="EMBL" id="CCH74658.1"/>
    </source>
</evidence>
<dbReference type="RefSeq" id="WP_048700009.1">
    <property type="nucleotide sequence ID" value="NZ_HG764815.1"/>
</dbReference>
<keyword evidence="2" id="KW-1185">Reference proteome</keyword>